<dbReference type="AlphaFoldDB" id="A0A5B0RPD7"/>
<dbReference type="EMBL" id="VDEP01000170">
    <property type="protein sequence ID" value="KAA1126995.1"/>
    <property type="molecule type" value="Genomic_DNA"/>
</dbReference>
<evidence type="ECO:0000313" key="1">
    <source>
        <dbReference type="EMBL" id="KAA1126995.1"/>
    </source>
</evidence>
<name>A0A5B0RPD7_PUCGR</name>
<evidence type="ECO:0000313" key="2">
    <source>
        <dbReference type="Proteomes" id="UP000325313"/>
    </source>
</evidence>
<proteinExistence type="predicted"/>
<accession>A0A5B0RPD7</accession>
<organism evidence="1 2">
    <name type="scientific">Puccinia graminis f. sp. tritici</name>
    <dbReference type="NCBI Taxonomy" id="56615"/>
    <lineage>
        <taxon>Eukaryota</taxon>
        <taxon>Fungi</taxon>
        <taxon>Dikarya</taxon>
        <taxon>Basidiomycota</taxon>
        <taxon>Pucciniomycotina</taxon>
        <taxon>Pucciniomycetes</taxon>
        <taxon>Pucciniales</taxon>
        <taxon>Pucciniaceae</taxon>
        <taxon>Puccinia</taxon>
    </lineage>
</organism>
<reference evidence="1 2" key="1">
    <citation type="submission" date="2019-05" db="EMBL/GenBank/DDBJ databases">
        <title>Emergence of the Ug99 lineage of the wheat stem rust pathogen through somatic hybridization.</title>
        <authorList>
            <person name="Li F."/>
            <person name="Upadhyaya N.M."/>
            <person name="Sperschneider J."/>
            <person name="Matny O."/>
            <person name="Nguyen-Phuc H."/>
            <person name="Mago R."/>
            <person name="Raley C."/>
            <person name="Miller M.E."/>
            <person name="Silverstein K.A.T."/>
            <person name="Henningsen E."/>
            <person name="Hirsch C.D."/>
            <person name="Visser B."/>
            <person name="Pretorius Z.A."/>
            <person name="Steffenson B.J."/>
            <person name="Schwessinger B."/>
            <person name="Dodds P.N."/>
            <person name="Figueroa M."/>
        </authorList>
    </citation>
    <scope>NUCLEOTIDE SEQUENCE [LARGE SCALE GENOMIC DNA]</scope>
    <source>
        <strain evidence="1 2">Ug99</strain>
    </source>
</reference>
<comment type="caution">
    <text evidence="1">The sequence shown here is derived from an EMBL/GenBank/DDBJ whole genome shotgun (WGS) entry which is preliminary data.</text>
</comment>
<sequence>MTDCTQSEIELHGQNLDNLVYYVEIDHEFDSTQNNKRGLRWDLIPVLPSDLQTQDWSEPFDIMLRLALELPHRTHLKLRRPPKNDDLSISLRINRYRPLYSYSLAIRLDLDGYRLTTTSTPLVDPISVKAFFPKSALIRFNQNVQLVKVLLVATSTNKFNRERVVIVHSVSAKLWIDLSDSIVQSSFANRYSNVARPTKLSIPQTECAHSRPAKSYVTRCLAKIGGQVNLTTSDWIDSLQKLTTWCSYLARTFSCLHH</sequence>
<gene>
    <name evidence="1" type="ORF">PGTUg99_035240</name>
</gene>
<protein>
    <submittedName>
        <fullName evidence="1">Uncharacterized protein</fullName>
    </submittedName>
</protein>
<dbReference type="Proteomes" id="UP000325313">
    <property type="component" value="Unassembled WGS sequence"/>
</dbReference>